<dbReference type="InterPro" id="IPR013431">
    <property type="entry name" value="Delta_60_rpt"/>
</dbReference>
<evidence type="ECO:0000313" key="2">
    <source>
        <dbReference type="EMBL" id="HGZ44641.1"/>
    </source>
</evidence>
<sequence>MPAPTHRALALALLLAAAPAGAADPQFDPTFGASGFVRVGFGAGYSDEPTCVLTQPDGMLLSGGYSSGPDGIYVAIARHFPNGLPDSSGFGAAGQVKFRAHYRDYLNALAVAPDGRIVGVGMRMTNNNTSSQRATVYRFLPDGTPDVTFADSGSVTIHFDEFSSTEFTGVRVLPDGRIRAAGRMNRSSNGGNHGWIQLQLGANGHSDPAFGDSLGGRLHLETGLQFTQPAVEFLADGGLLMASAVQVSGVMHYVLVRFDAAGFAVPGFGAGGRVDTGILARTTSEVSLTSYADGRFILAASTPRAGGGADWLVARFLADGSPDSSFGVGGQAVIQFSTGGISDEPNDVCILGDGRILVVGQSGSATPVMARLTDVGALDPSFDGDGKVTLDLSSGTSGSTLHEVRVTGGDKVVTLGRDRSVNNGDFVINRFGLDVVGVEEPPPPVRALRLAAGPNPLRDHTTVNFDLPAGGHVTLEVFDAAGRIVSVLADGWRAAGRHLEAWRPERSVPGGVYFARLTVREPAGGATQRRTVRLVRLR</sequence>
<proteinExistence type="predicted"/>
<organism evidence="2">
    <name type="scientific">Eiseniibacteriota bacterium</name>
    <dbReference type="NCBI Taxonomy" id="2212470"/>
    <lineage>
        <taxon>Bacteria</taxon>
        <taxon>Candidatus Eiseniibacteriota</taxon>
    </lineage>
</organism>
<feature type="signal peptide" evidence="1">
    <location>
        <begin position="1"/>
        <end position="22"/>
    </location>
</feature>
<evidence type="ECO:0008006" key="3">
    <source>
        <dbReference type="Google" id="ProtNLM"/>
    </source>
</evidence>
<dbReference type="NCBIfam" id="TIGR02608">
    <property type="entry name" value="delta_60_rpt"/>
    <property type="match status" value="5"/>
</dbReference>
<gene>
    <name evidence="2" type="ORF">ENR23_14765</name>
</gene>
<dbReference type="Gene3D" id="2.60.40.4070">
    <property type="match status" value="1"/>
</dbReference>
<dbReference type="EMBL" id="DSQF01000030">
    <property type="protein sequence ID" value="HGZ44641.1"/>
    <property type="molecule type" value="Genomic_DNA"/>
</dbReference>
<dbReference type="Gene3D" id="2.80.10.50">
    <property type="match status" value="2"/>
</dbReference>
<reference evidence="2" key="1">
    <citation type="journal article" date="2020" name="mSystems">
        <title>Genome- and Community-Level Interaction Insights into Carbon Utilization and Element Cycling Functions of Hydrothermarchaeota in Hydrothermal Sediment.</title>
        <authorList>
            <person name="Zhou Z."/>
            <person name="Liu Y."/>
            <person name="Xu W."/>
            <person name="Pan J."/>
            <person name="Luo Z.H."/>
            <person name="Li M."/>
        </authorList>
    </citation>
    <scope>NUCLEOTIDE SEQUENCE [LARGE SCALE GENOMIC DNA]</scope>
    <source>
        <strain evidence="2">SpSt-381</strain>
    </source>
</reference>
<keyword evidence="1" id="KW-0732">Signal</keyword>
<dbReference type="AlphaFoldDB" id="A0A832I4M3"/>
<dbReference type="SUPFAM" id="SSF101898">
    <property type="entry name" value="NHL repeat"/>
    <property type="match status" value="1"/>
</dbReference>
<protein>
    <recommendedName>
        <fullName evidence="3">T9SS type A sorting domain-containing protein</fullName>
    </recommendedName>
</protein>
<dbReference type="Pfam" id="PF17164">
    <property type="entry name" value="DUF5122"/>
    <property type="match status" value="3"/>
</dbReference>
<comment type="caution">
    <text evidence="2">The sequence shown here is derived from an EMBL/GenBank/DDBJ whole genome shotgun (WGS) entry which is preliminary data.</text>
</comment>
<accession>A0A832I4M3</accession>
<evidence type="ECO:0000256" key="1">
    <source>
        <dbReference type="SAM" id="SignalP"/>
    </source>
</evidence>
<name>A0A832I4M3_UNCEI</name>
<feature type="chain" id="PRO_5032358465" description="T9SS type A sorting domain-containing protein" evidence="1">
    <location>
        <begin position="23"/>
        <end position="538"/>
    </location>
</feature>